<evidence type="ECO:0000256" key="5">
    <source>
        <dbReference type="ARBA" id="ARBA00023170"/>
    </source>
</evidence>
<dbReference type="Gene3D" id="2.170.180.11">
    <property type="entry name" value="Methuselah ectodomain, domain 2"/>
    <property type="match status" value="1"/>
</dbReference>
<name>A0A2A4J8U8_HELVI</name>
<keyword evidence="5" id="KW-0675">Receptor</keyword>
<feature type="signal peptide" evidence="8">
    <location>
        <begin position="1"/>
        <end position="17"/>
    </location>
</feature>
<dbReference type="GO" id="GO:0016020">
    <property type="term" value="C:membrane"/>
    <property type="evidence" value="ECO:0007669"/>
    <property type="project" value="UniProtKB-SubCell"/>
</dbReference>
<keyword evidence="7" id="KW-0812">Transmembrane</keyword>
<evidence type="ECO:0000256" key="2">
    <source>
        <dbReference type="ARBA" id="ARBA00008979"/>
    </source>
</evidence>
<accession>A0A2A4J8U8</accession>
<keyword evidence="7" id="KW-0472">Membrane</keyword>
<evidence type="ECO:0000256" key="4">
    <source>
        <dbReference type="ARBA" id="ARBA00023040"/>
    </source>
</evidence>
<dbReference type="InterPro" id="IPR023311">
    <property type="entry name" value="Methusela_ecto_dom_2"/>
</dbReference>
<keyword evidence="6" id="KW-0807">Transducer</keyword>
<comment type="caution">
    <text evidence="9">The sequence shown here is derived from an EMBL/GenBank/DDBJ whole genome shotgun (WGS) entry which is preliminary data.</text>
</comment>
<evidence type="ECO:0000313" key="9">
    <source>
        <dbReference type="EMBL" id="PCG68289.1"/>
    </source>
</evidence>
<dbReference type="Gene3D" id="1.20.1070.10">
    <property type="entry name" value="Rhodopsin 7-helix transmembrane proteins"/>
    <property type="match status" value="1"/>
</dbReference>
<keyword evidence="7" id="KW-1133">Transmembrane helix</keyword>
<evidence type="ECO:0008006" key="10">
    <source>
        <dbReference type="Google" id="ProtNLM"/>
    </source>
</evidence>
<dbReference type="EMBL" id="NWSH01002445">
    <property type="protein sequence ID" value="PCG68289.1"/>
    <property type="molecule type" value="Genomic_DNA"/>
</dbReference>
<dbReference type="AlphaFoldDB" id="A0A2A4J8U8"/>
<dbReference type="InterPro" id="IPR052808">
    <property type="entry name" value="GPCR_Mth-like"/>
</dbReference>
<evidence type="ECO:0000256" key="8">
    <source>
        <dbReference type="SAM" id="SignalP"/>
    </source>
</evidence>
<evidence type="ECO:0000256" key="6">
    <source>
        <dbReference type="ARBA" id="ARBA00023224"/>
    </source>
</evidence>
<feature type="transmembrane region" description="Helical" evidence="7">
    <location>
        <begin position="165"/>
        <end position="187"/>
    </location>
</feature>
<feature type="chain" id="PRO_5012336384" description="Methuselah N-terminal domain-containing protein" evidence="8">
    <location>
        <begin position="18"/>
        <end position="232"/>
    </location>
</feature>
<evidence type="ECO:0000256" key="3">
    <source>
        <dbReference type="ARBA" id="ARBA00022729"/>
    </source>
</evidence>
<sequence length="232" mass="26698">MYYLLLCVLLAVTTANADNINNTLSLPKSGKITINKCCPFDQYVGRRKSCVNYTSTLHITNVTVYDEAYRKSDKSFEDIFELLPNKLNDTAFKSKALDTDYLDFNIYLMENGVLQLELPNAYNRWNAIDKENYCIDYRILKNKSLINKRFWVVLPENEPAVSNTYLTYATFISCFFMILVLIVYALLPELRNLCGMILMAYVASLFMAFLLLAIIQIKIHTTETCIGLSKFT</sequence>
<dbReference type="PANTHER" id="PTHR46953:SF1">
    <property type="entry name" value="G-PROTEIN COUPLED RECEPTOR MTH-LIKE 1-RELATED"/>
    <property type="match status" value="1"/>
</dbReference>
<dbReference type="PANTHER" id="PTHR46953">
    <property type="entry name" value="G-PROTEIN COUPLED RECEPTOR MTH-LIKE 1-RELATED"/>
    <property type="match status" value="1"/>
</dbReference>
<comment type="similarity">
    <text evidence="2">Belongs to the G-protein coupled receptor 2 family. Mth subfamily.</text>
</comment>
<evidence type="ECO:0000256" key="1">
    <source>
        <dbReference type="ARBA" id="ARBA00004141"/>
    </source>
</evidence>
<organism evidence="9">
    <name type="scientific">Heliothis virescens</name>
    <name type="common">Tobacco budworm moth</name>
    <dbReference type="NCBI Taxonomy" id="7102"/>
    <lineage>
        <taxon>Eukaryota</taxon>
        <taxon>Metazoa</taxon>
        <taxon>Ecdysozoa</taxon>
        <taxon>Arthropoda</taxon>
        <taxon>Hexapoda</taxon>
        <taxon>Insecta</taxon>
        <taxon>Pterygota</taxon>
        <taxon>Neoptera</taxon>
        <taxon>Endopterygota</taxon>
        <taxon>Lepidoptera</taxon>
        <taxon>Glossata</taxon>
        <taxon>Ditrysia</taxon>
        <taxon>Noctuoidea</taxon>
        <taxon>Noctuidae</taxon>
        <taxon>Heliothinae</taxon>
        <taxon>Heliothis</taxon>
    </lineage>
</organism>
<feature type="transmembrane region" description="Helical" evidence="7">
    <location>
        <begin position="194"/>
        <end position="215"/>
    </location>
</feature>
<keyword evidence="4" id="KW-0297">G-protein coupled receptor</keyword>
<evidence type="ECO:0000256" key="7">
    <source>
        <dbReference type="SAM" id="Phobius"/>
    </source>
</evidence>
<dbReference type="GO" id="GO:0004930">
    <property type="term" value="F:G protein-coupled receptor activity"/>
    <property type="evidence" value="ECO:0007669"/>
    <property type="project" value="UniProtKB-KW"/>
</dbReference>
<reference evidence="9" key="1">
    <citation type="submission" date="2017-09" db="EMBL/GenBank/DDBJ databases">
        <title>Contemporary evolution of a Lepidopteran species, Heliothis virescens, in response to modern agricultural practices.</title>
        <authorList>
            <person name="Fritz M.L."/>
            <person name="Deyonke A.M."/>
            <person name="Papanicolaou A."/>
            <person name="Micinski S."/>
            <person name="Westbrook J."/>
            <person name="Gould F."/>
        </authorList>
    </citation>
    <scope>NUCLEOTIDE SEQUENCE [LARGE SCALE GENOMIC DNA]</scope>
    <source>
        <strain evidence="9">HvINT-</strain>
        <tissue evidence="9">Whole body</tissue>
    </source>
</reference>
<gene>
    <name evidence="9" type="ORF">B5V51_5400</name>
</gene>
<comment type="subcellular location">
    <subcellularLocation>
        <location evidence="1">Membrane</location>
        <topology evidence="1">Multi-pass membrane protein</topology>
    </subcellularLocation>
</comment>
<proteinExistence type="inferred from homology"/>
<protein>
    <recommendedName>
        <fullName evidence="10">Methuselah N-terminal domain-containing protein</fullName>
    </recommendedName>
</protein>
<keyword evidence="3 8" id="KW-0732">Signal</keyword>